<feature type="transmembrane region" description="Helical" evidence="6">
    <location>
        <begin position="339"/>
        <end position="361"/>
    </location>
</feature>
<dbReference type="InterPro" id="IPR037185">
    <property type="entry name" value="EmrE-like"/>
</dbReference>
<keyword evidence="3 6" id="KW-1133">Transmembrane helix</keyword>
<evidence type="ECO:0000256" key="1">
    <source>
        <dbReference type="ARBA" id="ARBA00004141"/>
    </source>
</evidence>
<keyword evidence="2 6" id="KW-0812">Transmembrane</keyword>
<feature type="region of interest" description="Disordered" evidence="5">
    <location>
        <begin position="1"/>
        <end position="52"/>
    </location>
</feature>
<evidence type="ECO:0000256" key="3">
    <source>
        <dbReference type="ARBA" id="ARBA00022989"/>
    </source>
</evidence>
<comment type="subcellular location">
    <subcellularLocation>
        <location evidence="1">Membrane</location>
        <topology evidence="1">Multi-pass membrane protein</topology>
    </subcellularLocation>
</comment>
<feature type="transmembrane region" description="Helical" evidence="6">
    <location>
        <begin position="266"/>
        <end position="284"/>
    </location>
</feature>
<feature type="transmembrane region" description="Helical" evidence="6">
    <location>
        <begin position="393"/>
        <end position="418"/>
    </location>
</feature>
<dbReference type="SUPFAM" id="SSF103481">
    <property type="entry name" value="Multidrug resistance efflux transporter EmrE"/>
    <property type="match status" value="1"/>
</dbReference>
<evidence type="ECO:0000256" key="4">
    <source>
        <dbReference type="ARBA" id="ARBA00023136"/>
    </source>
</evidence>
<evidence type="ECO:0000256" key="5">
    <source>
        <dbReference type="SAM" id="MobiDB-lite"/>
    </source>
</evidence>
<evidence type="ECO:0000313" key="7">
    <source>
        <dbReference type="EMBL" id="KAK8047728.1"/>
    </source>
</evidence>
<dbReference type="Pfam" id="PF16913">
    <property type="entry name" value="PUNUT"/>
    <property type="match status" value="1"/>
</dbReference>
<keyword evidence="8" id="KW-1185">Reference proteome</keyword>
<organism evidence="7 8">
    <name type="scientific">Apiospora saccharicola</name>
    <dbReference type="NCBI Taxonomy" id="335842"/>
    <lineage>
        <taxon>Eukaryota</taxon>
        <taxon>Fungi</taxon>
        <taxon>Dikarya</taxon>
        <taxon>Ascomycota</taxon>
        <taxon>Pezizomycotina</taxon>
        <taxon>Sordariomycetes</taxon>
        <taxon>Xylariomycetidae</taxon>
        <taxon>Amphisphaeriales</taxon>
        <taxon>Apiosporaceae</taxon>
        <taxon>Apiospora</taxon>
    </lineage>
</organism>
<feature type="transmembrane region" description="Helical" evidence="6">
    <location>
        <begin position="304"/>
        <end position="327"/>
    </location>
</feature>
<dbReference type="PANTHER" id="PTHR23051">
    <property type="entry name" value="SOLUTE CARRIER FAMILY 35, MEMBER F5"/>
    <property type="match status" value="1"/>
</dbReference>
<evidence type="ECO:0000313" key="8">
    <source>
        <dbReference type="Proteomes" id="UP001446871"/>
    </source>
</evidence>
<accession>A0ABR1TM33</accession>
<evidence type="ECO:0000256" key="2">
    <source>
        <dbReference type="ARBA" id="ARBA00022692"/>
    </source>
</evidence>
<reference evidence="7 8" key="1">
    <citation type="submission" date="2023-01" db="EMBL/GenBank/DDBJ databases">
        <title>Analysis of 21 Apiospora genomes using comparative genomics revels a genus with tremendous synthesis potential of carbohydrate active enzymes and secondary metabolites.</title>
        <authorList>
            <person name="Sorensen T."/>
        </authorList>
    </citation>
    <scope>NUCLEOTIDE SEQUENCE [LARGE SCALE GENOMIC DNA]</scope>
    <source>
        <strain evidence="7 8">CBS 83171</strain>
    </source>
</reference>
<evidence type="ECO:0008006" key="9">
    <source>
        <dbReference type="Google" id="ProtNLM"/>
    </source>
</evidence>
<sequence length="472" mass="52072">MSPVKPLSPDDDTLFAWDDPPSQRSSNSFELMEDTPPASNTPNPISAPAPTKRKSGIANVARRTLGLACLTVTVFLWTASNFLASHEQQQQQANTVSLGAQYIFSDHTYDKPFFVVYINTSIFALSMIPITIKYIIQNGGFGHAKAVAQQCWDERSLAPLDGHPGKTQADEDEDVTAGERLLADDEEGSFETAYDAPKPEEKLSFRETARLSLEFCMIWFFSNYFASACLEYTSVGSVTILTSTSSVWTLILCALMKVESFTVRKLVGVLASLAGIVLISTVDLSGKDNDQDRGNFPHKSQRQIAIGDAMALFSALVYGLYVTVMKLRVGNEERVSMPLFFGMVGLFNVVFLWPLFIVLHVTGIETFELPPTSKVLIIIVLNSISSFLSDMSWAYAMLLTSPLLVTVGLSLTIPLSLIGEMIQYQQFSSFLYWVGAGIVLLSFLFINHESVDEDAQDQRPIALEDSVRVAEV</sequence>
<dbReference type="PANTHER" id="PTHR23051:SF0">
    <property type="entry name" value="SOLUTE CARRIER FAMILY 35 MEMBER F5"/>
    <property type="match status" value="1"/>
</dbReference>
<evidence type="ECO:0000256" key="6">
    <source>
        <dbReference type="SAM" id="Phobius"/>
    </source>
</evidence>
<dbReference type="Proteomes" id="UP001446871">
    <property type="component" value="Unassembled WGS sequence"/>
</dbReference>
<feature type="transmembrane region" description="Helical" evidence="6">
    <location>
        <begin position="430"/>
        <end position="446"/>
    </location>
</feature>
<protein>
    <recommendedName>
        <fullName evidence="9">EamA domain-containing protein</fullName>
    </recommendedName>
</protein>
<gene>
    <name evidence="7" type="ORF">PG996_015792</name>
</gene>
<dbReference type="EMBL" id="JAQQWM010000009">
    <property type="protein sequence ID" value="KAK8047728.1"/>
    <property type="molecule type" value="Genomic_DNA"/>
</dbReference>
<feature type="transmembrane region" description="Helical" evidence="6">
    <location>
        <begin position="60"/>
        <end position="79"/>
    </location>
</feature>
<comment type="caution">
    <text evidence="7">The sequence shown here is derived from an EMBL/GenBank/DDBJ whole genome shotgun (WGS) entry which is preliminary data.</text>
</comment>
<name>A0ABR1TM33_9PEZI</name>
<proteinExistence type="predicted"/>
<keyword evidence="4 6" id="KW-0472">Membrane</keyword>
<feature type="transmembrane region" description="Helical" evidence="6">
    <location>
        <begin position="114"/>
        <end position="136"/>
    </location>
</feature>